<protein>
    <submittedName>
        <fullName evidence="1">Uncharacterized protein</fullName>
    </submittedName>
</protein>
<dbReference type="EMBL" id="JAAXLJ010000001">
    <property type="protein sequence ID" value="NLR17438.1"/>
    <property type="molecule type" value="Genomic_DNA"/>
</dbReference>
<evidence type="ECO:0000313" key="1">
    <source>
        <dbReference type="EMBL" id="NLR17438.1"/>
    </source>
</evidence>
<dbReference type="RefSeq" id="WP_168924056.1">
    <property type="nucleotide sequence ID" value="NZ_JAAXLJ010000001.1"/>
</dbReference>
<proteinExistence type="predicted"/>
<gene>
    <name evidence="1" type="ORF">HC026_00745</name>
</gene>
<evidence type="ECO:0000313" key="2">
    <source>
        <dbReference type="Proteomes" id="UP000763447"/>
    </source>
</evidence>
<comment type="caution">
    <text evidence="1">The sequence shown here is derived from an EMBL/GenBank/DDBJ whole genome shotgun (WGS) entry which is preliminary data.</text>
</comment>
<accession>A0ABX1KX74</accession>
<keyword evidence="2" id="KW-1185">Reference proteome</keyword>
<reference evidence="1 2" key="1">
    <citation type="submission" date="2020-04" db="EMBL/GenBank/DDBJ databases">
        <title>A novel species of genus Lactobacillus that was isolated from fermented food Zha-chili.</title>
        <authorList>
            <person name="Zhang Z."/>
        </authorList>
    </citation>
    <scope>NUCLEOTIDE SEQUENCE [LARGE SCALE GENOMIC DNA]</scope>
    <source>
        <strain evidence="2">HBUAS51383</strain>
    </source>
</reference>
<name>A0ABX1KX74_9LACO</name>
<sequence length="72" mass="8295">MEQIPETDFDISSDDSQGQVEIIGWLYQYYNQEPHNEVVNINGGPVKERDIPAATQLFTTDWVVRHMVDNSL</sequence>
<dbReference type="Proteomes" id="UP000763447">
    <property type="component" value="Unassembled WGS sequence"/>
</dbReference>
<organism evidence="1 2">
    <name type="scientific">Secundilactobacillus angelensis</name>
    <dbReference type="NCBI Taxonomy" id="2722706"/>
    <lineage>
        <taxon>Bacteria</taxon>
        <taxon>Bacillati</taxon>
        <taxon>Bacillota</taxon>
        <taxon>Bacilli</taxon>
        <taxon>Lactobacillales</taxon>
        <taxon>Lactobacillaceae</taxon>
        <taxon>Secundilactobacillus</taxon>
    </lineage>
</organism>